<dbReference type="AlphaFoldDB" id="A0A383BHQ9"/>
<dbReference type="EMBL" id="UINC01200201">
    <property type="protein sequence ID" value="SVE18978.1"/>
    <property type="molecule type" value="Genomic_DNA"/>
</dbReference>
<dbReference type="Pfam" id="PF13517">
    <property type="entry name" value="FG-GAP_3"/>
    <property type="match status" value="1"/>
</dbReference>
<sequence>MNRKLYIFFAIWSTWIFAFTFHDNLIPMTFNGETLDIPFLGGFNRPKIQWVDWDNDGDIDIFILDAGGYLRYLENQGNSTSPDFHLITTTFQNIYCGGWFYIADFDFDGDRDLIAQNDDNSNHLSYYKNVGESLYFMEVLSSISGEYVTSSSVMTPTFSDIDNDGDLDFFTGNMTGTLTHYENTGMTGSIPQFEFITDSWQDIYIVGGMRTDD</sequence>
<dbReference type="InterPro" id="IPR028994">
    <property type="entry name" value="Integrin_alpha_N"/>
</dbReference>
<dbReference type="SUPFAM" id="SSF69318">
    <property type="entry name" value="Integrin alpha N-terminal domain"/>
    <property type="match status" value="1"/>
</dbReference>
<dbReference type="PANTHER" id="PTHR44103:SF1">
    <property type="entry name" value="PROPROTEIN CONVERTASE P"/>
    <property type="match status" value="1"/>
</dbReference>
<accession>A0A383BHQ9</accession>
<evidence type="ECO:0008006" key="3">
    <source>
        <dbReference type="Google" id="ProtNLM"/>
    </source>
</evidence>
<keyword evidence="1" id="KW-0732">Signal</keyword>
<gene>
    <name evidence="2" type="ORF">METZ01_LOCUS471832</name>
</gene>
<organism evidence="2">
    <name type="scientific">marine metagenome</name>
    <dbReference type="NCBI Taxonomy" id="408172"/>
    <lineage>
        <taxon>unclassified sequences</taxon>
        <taxon>metagenomes</taxon>
        <taxon>ecological metagenomes</taxon>
    </lineage>
</organism>
<dbReference type="InterPro" id="IPR013517">
    <property type="entry name" value="FG-GAP"/>
</dbReference>
<feature type="non-terminal residue" evidence="2">
    <location>
        <position position="213"/>
    </location>
</feature>
<proteinExistence type="predicted"/>
<reference evidence="2" key="1">
    <citation type="submission" date="2018-05" db="EMBL/GenBank/DDBJ databases">
        <authorList>
            <person name="Lanie J.A."/>
            <person name="Ng W.-L."/>
            <person name="Kazmierczak K.M."/>
            <person name="Andrzejewski T.M."/>
            <person name="Davidsen T.M."/>
            <person name="Wayne K.J."/>
            <person name="Tettelin H."/>
            <person name="Glass J.I."/>
            <person name="Rusch D."/>
            <person name="Podicherti R."/>
            <person name="Tsui H.-C.T."/>
            <person name="Winkler M.E."/>
        </authorList>
    </citation>
    <scope>NUCLEOTIDE SEQUENCE</scope>
</reference>
<name>A0A383BHQ9_9ZZZZ</name>
<dbReference type="PANTHER" id="PTHR44103">
    <property type="entry name" value="PROPROTEIN CONVERTASE P"/>
    <property type="match status" value="1"/>
</dbReference>
<evidence type="ECO:0000313" key="2">
    <source>
        <dbReference type="EMBL" id="SVE18978.1"/>
    </source>
</evidence>
<evidence type="ECO:0000256" key="1">
    <source>
        <dbReference type="ARBA" id="ARBA00022729"/>
    </source>
</evidence>
<protein>
    <recommendedName>
        <fullName evidence="3">VCBS repeat-containing protein</fullName>
    </recommendedName>
</protein>